<dbReference type="InterPro" id="IPR002156">
    <property type="entry name" value="RNaseH_domain"/>
</dbReference>
<dbReference type="GO" id="GO:0004523">
    <property type="term" value="F:RNA-DNA hybrid ribonuclease activity"/>
    <property type="evidence" value="ECO:0007669"/>
    <property type="project" value="InterPro"/>
</dbReference>
<dbReference type="CDD" id="cd06222">
    <property type="entry name" value="RNase_H_like"/>
    <property type="match status" value="1"/>
</dbReference>
<dbReference type="PANTHER" id="PTHR47723">
    <property type="entry name" value="OS05G0353850 PROTEIN"/>
    <property type="match status" value="1"/>
</dbReference>
<dbReference type="PANTHER" id="PTHR47723:SF19">
    <property type="entry name" value="POLYNUCLEOTIDYL TRANSFERASE, RIBONUCLEASE H-LIKE SUPERFAMILY PROTEIN"/>
    <property type="match status" value="1"/>
</dbReference>
<evidence type="ECO:0000313" key="3">
    <source>
        <dbReference type="Proteomes" id="UP000541444"/>
    </source>
</evidence>
<dbReference type="Pfam" id="PF13456">
    <property type="entry name" value="RVT_3"/>
    <property type="match status" value="1"/>
</dbReference>
<dbReference type="AlphaFoldDB" id="A0A7J7LBQ3"/>
<proteinExistence type="predicted"/>
<dbReference type="InterPro" id="IPR044730">
    <property type="entry name" value="RNase_H-like_dom_plant"/>
</dbReference>
<keyword evidence="3" id="KW-1185">Reference proteome</keyword>
<reference evidence="2 3" key="1">
    <citation type="journal article" date="2020" name="IScience">
        <title>Genome Sequencing of the Endangered Kingdonia uniflora (Circaeasteraceae, Ranunculales) Reveals Potential Mechanisms of Evolutionary Specialization.</title>
        <authorList>
            <person name="Sun Y."/>
            <person name="Deng T."/>
            <person name="Zhang A."/>
            <person name="Moore M.J."/>
            <person name="Landis J.B."/>
            <person name="Lin N."/>
            <person name="Zhang H."/>
            <person name="Zhang X."/>
            <person name="Huang J."/>
            <person name="Zhang X."/>
            <person name="Sun H."/>
            <person name="Wang H."/>
        </authorList>
    </citation>
    <scope>NUCLEOTIDE SEQUENCE [LARGE SCALE GENOMIC DNA]</scope>
    <source>
        <strain evidence="2">TB1705</strain>
        <tissue evidence="2">Leaf</tissue>
    </source>
</reference>
<dbReference type="Proteomes" id="UP000541444">
    <property type="component" value="Unassembled WGS sequence"/>
</dbReference>
<dbReference type="InterPro" id="IPR036397">
    <property type="entry name" value="RNaseH_sf"/>
</dbReference>
<dbReference type="SUPFAM" id="SSF53098">
    <property type="entry name" value="Ribonuclease H-like"/>
    <property type="match status" value="1"/>
</dbReference>
<dbReference type="EMBL" id="JACGCM010002428">
    <property type="protein sequence ID" value="KAF6139944.1"/>
    <property type="molecule type" value="Genomic_DNA"/>
</dbReference>
<dbReference type="GO" id="GO:0003676">
    <property type="term" value="F:nucleic acid binding"/>
    <property type="evidence" value="ECO:0007669"/>
    <property type="project" value="InterPro"/>
</dbReference>
<evidence type="ECO:0000313" key="2">
    <source>
        <dbReference type="EMBL" id="KAF6139944.1"/>
    </source>
</evidence>
<dbReference type="InterPro" id="IPR012337">
    <property type="entry name" value="RNaseH-like_sf"/>
</dbReference>
<dbReference type="Gene3D" id="3.30.420.10">
    <property type="entry name" value="Ribonuclease H-like superfamily/Ribonuclease H"/>
    <property type="match status" value="1"/>
</dbReference>
<accession>A0A7J7LBQ3</accession>
<evidence type="ECO:0000259" key="1">
    <source>
        <dbReference type="Pfam" id="PF13456"/>
    </source>
</evidence>
<comment type="caution">
    <text evidence="2">The sequence shown here is derived from an EMBL/GenBank/DDBJ whole genome shotgun (WGS) entry which is preliminary data.</text>
</comment>
<name>A0A7J7LBQ3_9MAGN</name>
<gene>
    <name evidence="2" type="ORF">GIB67_037833</name>
</gene>
<organism evidence="2 3">
    <name type="scientific">Kingdonia uniflora</name>
    <dbReference type="NCBI Taxonomy" id="39325"/>
    <lineage>
        <taxon>Eukaryota</taxon>
        <taxon>Viridiplantae</taxon>
        <taxon>Streptophyta</taxon>
        <taxon>Embryophyta</taxon>
        <taxon>Tracheophyta</taxon>
        <taxon>Spermatophyta</taxon>
        <taxon>Magnoliopsida</taxon>
        <taxon>Ranunculales</taxon>
        <taxon>Circaeasteraceae</taxon>
        <taxon>Kingdonia</taxon>
    </lineage>
</organism>
<protein>
    <recommendedName>
        <fullName evidence="1">RNase H type-1 domain-containing protein</fullName>
    </recommendedName>
</protein>
<feature type="domain" description="RNase H type-1" evidence="1">
    <location>
        <begin position="41"/>
        <end position="157"/>
    </location>
</feature>
<dbReference type="InterPro" id="IPR053151">
    <property type="entry name" value="RNase_H-like"/>
</dbReference>
<dbReference type="OrthoDB" id="1508754at2759"/>
<sequence>MVDRGTTKVAGWSLIEATSRRTPFDPTNAWIATPPPFITVNTDGSIIDDKGRWGVMIKEFDGTAIKGAAGSFDSKSITILELKAVEIGLVLADKINRKKAFIVTDSIIVLYYLTGYTTLTWDSKNLVRRIREHMGKMDDCVIRFNFRETNGVADYLAGLHVGVDWVEFTPSSFAQDLKDIIRRESMGHVYFRLS</sequence>